<dbReference type="InterPro" id="IPR036188">
    <property type="entry name" value="FAD/NAD-bd_sf"/>
</dbReference>
<name>A0A8H4QFW9_9AGAR</name>
<dbReference type="AlphaFoldDB" id="A0A8H4QFW9"/>
<comment type="caution">
    <text evidence="1">The sequence shown here is derived from an EMBL/GenBank/DDBJ whole genome shotgun (WGS) entry which is preliminary data.</text>
</comment>
<reference evidence="1 2" key="1">
    <citation type="submission" date="2019-12" db="EMBL/GenBank/DDBJ databases">
        <authorList>
            <person name="Floudas D."/>
            <person name="Bentzer J."/>
            <person name="Ahren D."/>
            <person name="Johansson T."/>
            <person name="Persson P."/>
            <person name="Tunlid A."/>
        </authorList>
    </citation>
    <scope>NUCLEOTIDE SEQUENCE [LARGE SCALE GENOMIC DNA]</scope>
    <source>
        <strain evidence="1 2">CBS 102.39</strain>
    </source>
</reference>
<dbReference type="Proteomes" id="UP000521872">
    <property type="component" value="Unassembled WGS sequence"/>
</dbReference>
<keyword evidence="2" id="KW-1185">Reference proteome</keyword>
<proteinExistence type="predicted"/>
<protein>
    <submittedName>
        <fullName evidence="1">Uncharacterized protein</fullName>
    </submittedName>
</protein>
<organism evidence="1 2">
    <name type="scientific">Agrocybe pediades</name>
    <dbReference type="NCBI Taxonomy" id="84607"/>
    <lineage>
        <taxon>Eukaryota</taxon>
        <taxon>Fungi</taxon>
        <taxon>Dikarya</taxon>
        <taxon>Basidiomycota</taxon>
        <taxon>Agaricomycotina</taxon>
        <taxon>Agaricomycetes</taxon>
        <taxon>Agaricomycetidae</taxon>
        <taxon>Agaricales</taxon>
        <taxon>Agaricineae</taxon>
        <taxon>Strophariaceae</taxon>
        <taxon>Agrocybe</taxon>
    </lineage>
</organism>
<sequence length="289" mass="32954">MPPTYLTLYLNCEHRSDAFNFPILPQSQSVHQSHRARAHRCRRGWPAPAHPDVYNLEDKRIDKVASVAQYVLKPNDSSVNASPNKFDALLTDGTLLADLDSVQVATGYRPFPNFVHVFEHSDNANGNRKTLVPLVTEDTIPNRIPSLHRLVMYAHNPSLAFIGATLAYTPFMIADIASTWLALAWLGEATYPETVRGRLRFEEERLATIQKRREATSCPSSLMVYNILGQDEQEYAASLRRDIVAARPDLDKCLPIWNDERTAIREVMYKTKYEALRYTRELALRHSDM</sequence>
<gene>
    <name evidence="1" type="ORF">D9613_010296</name>
</gene>
<dbReference type="Gene3D" id="3.50.50.60">
    <property type="entry name" value="FAD/NAD(P)-binding domain"/>
    <property type="match status" value="1"/>
</dbReference>
<evidence type="ECO:0000313" key="1">
    <source>
        <dbReference type="EMBL" id="KAF4610060.1"/>
    </source>
</evidence>
<dbReference type="EMBL" id="JAACJL010000059">
    <property type="protein sequence ID" value="KAF4610060.1"/>
    <property type="molecule type" value="Genomic_DNA"/>
</dbReference>
<evidence type="ECO:0000313" key="2">
    <source>
        <dbReference type="Proteomes" id="UP000521872"/>
    </source>
</evidence>
<accession>A0A8H4QFW9</accession>